<proteinExistence type="predicted"/>
<sequence>MQSKPVTGATCRPEITIRPTDNAPYPVRLLLQKLSGDNSRKHRFPLTPYADSLRPLPMQTTKTKTERAFLYRGNSPSR</sequence>
<dbReference type="AlphaFoldDB" id="F0FAY4"/>
<reference evidence="2 3" key="1">
    <citation type="submission" date="2011-01" db="EMBL/GenBank/DDBJ databases">
        <authorList>
            <person name="Muzny D."/>
            <person name="Qin X."/>
            <person name="Deng J."/>
            <person name="Jiang H."/>
            <person name="Liu Y."/>
            <person name="Qu J."/>
            <person name="Song X.-Z."/>
            <person name="Zhang L."/>
            <person name="Thornton R."/>
            <person name="Coyle M."/>
            <person name="Francisco L."/>
            <person name="Jackson L."/>
            <person name="Javaid M."/>
            <person name="Korchina V."/>
            <person name="Kovar C."/>
            <person name="Mata R."/>
            <person name="Mathew T."/>
            <person name="Ngo R."/>
            <person name="Nguyen L."/>
            <person name="Nguyen N."/>
            <person name="Okwuonu G."/>
            <person name="Ongeri F."/>
            <person name="Pham C."/>
            <person name="Simmons D."/>
            <person name="Wilczek-Boney K."/>
            <person name="Hale W."/>
            <person name="Jakkamsetti A."/>
            <person name="Pham P."/>
            <person name="Ruth R."/>
            <person name="San Lucas F."/>
            <person name="Warren J."/>
            <person name="Zhang J."/>
            <person name="Zhao Z."/>
            <person name="Zhou C."/>
            <person name="Zhu D."/>
            <person name="Lee S."/>
            <person name="Bess C."/>
            <person name="Blankenburg K."/>
            <person name="Forbes L."/>
            <person name="Fu Q."/>
            <person name="Gubbala S."/>
            <person name="Hirani K."/>
            <person name="Jayaseelan J.C."/>
            <person name="Lara F."/>
            <person name="Munidasa M."/>
            <person name="Palculict T."/>
            <person name="Patil S."/>
            <person name="Pu L.-L."/>
            <person name="Saada N."/>
            <person name="Tang L."/>
            <person name="Weissenberger G."/>
            <person name="Zhu Y."/>
            <person name="Hemphill L."/>
            <person name="Shang Y."/>
            <person name="Youmans B."/>
            <person name="Ayvaz T."/>
            <person name="Ross M."/>
            <person name="Santibanez J."/>
            <person name="Aqrawi P."/>
            <person name="Gross S."/>
            <person name="Joshi V."/>
            <person name="Fowler G."/>
            <person name="Nazareth L."/>
            <person name="Reid J."/>
            <person name="Worley K."/>
            <person name="Petrosino J."/>
            <person name="Highlander S."/>
            <person name="Gibbs R."/>
        </authorList>
    </citation>
    <scope>NUCLEOTIDE SEQUENCE [LARGE SCALE GENOMIC DNA]</scope>
    <source>
        <strain evidence="2 3">DSM 16608</strain>
    </source>
</reference>
<name>F0FAY4_9BACT</name>
<dbReference type="HOGENOM" id="CLU_2619087_0_0_10"/>
<keyword evidence="3" id="KW-1185">Reference proteome</keyword>
<gene>
    <name evidence="2" type="ORF">HMPREF9141_2751</name>
</gene>
<accession>F0FAY4</accession>
<protein>
    <submittedName>
        <fullName evidence="2">Uncharacterized protein</fullName>
    </submittedName>
</protein>
<organism evidence="2 3">
    <name type="scientific">Prevotella multiformis DSM 16608</name>
    <dbReference type="NCBI Taxonomy" id="888743"/>
    <lineage>
        <taxon>Bacteria</taxon>
        <taxon>Pseudomonadati</taxon>
        <taxon>Bacteroidota</taxon>
        <taxon>Bacteroidia</taxon>
        <taxon>Bacteroidales</taxon>
        <taxon>Prevotellaceae</taxon>
        <taxon>Prevotella</taxon>
    </lineage>
</organism>
<dbReference type="Proteomes" id="UP000005697">
    <property type="component" value="Unassembled WGS sequence"/>
</dbReference>
<evidence type="ECO:0000256" key="1">
    <source>
        <dbReference type="SAM" id="MobiDB-lite"/>
    </source>
</evidence>
<dbReference type="EMBL" id="AEWX01000047">
    <property type="protein sequence ID" value="EGC18747.1"/>
    <property type="molecule type" value="Genomic_DNA"/>
</dbReference>
<evidence type="ECO:0000313" key="3">
    <source>
        <dbReference type="Proteomes" id="UP000005697"/>
    </source>
</evidence>
<feature type="region of interest" description="Disordered" evidence="1">
    <location>
        <begin position="38"/>
        <end position="60"/>
    </location>
</feature>
<evidence type="ECO:0000313" key="2">
    <source>
        <dbReference type="EMBL" id="EGC18747.1"/>
    </source>
</evidence>
<comment type="caution">
    <text evidence="2">The sequence shown here is derived from an EMBL/GenBank/DDBJ whole genome shotgun (WGS) entry which is preliminary data.</text>
</comment>